<sequence length="67" mass="7091">MDLDLCEEWIHKIMSTNSSSKRCTRRSSRVSPAEVVPGTAAQSSRPPWPSASPPAMIPAIGAAAAAR</sequence>
<proteinExistence type="predicted"/>
<reference evidence="3" key="1">
    <citation type="journal article" date="2017" name="Nat. Commun.">
        <title>The asparagus genome sheds light on the origin and evolution of a young Y chromosome.</title>
        <authorList>
            <person name="Harkess A."/>
            <person name="Zhou J."/>
            <person name="Xu C."/>
            <person name="Bowers J.E."/>
            <person name="Van der Hulst R."/>
            <person name="Ayyampalayam S."/>
            <person name="Mercati F."/>
            <person name="Riccardi P."/>
            <person name="McKain M.R."/>
            <person name="Kakrana A."/>
            <person name="Tang H."/>
            <person name="Ray J."/>
            <person name="Groenendijk J."/>
            <person name="Arikit S."/>
            <person name="Mathioni S.M."/>
            <person name="Nakano M."/>
            <person name="Shan H."/>
            <person name="Telgmann-Rauber A."/>
            <person name="Kanno A."/>
            <person name="Yue Z."/>
            <person name="Chen H."/>
            <person name="Li W."/>
            <person name="Chen Y."/>
            <person name="Xu X."/>
            <person name="Zhang Y."/>
            <person name="Luo S."/>
            <person name="Chen H."/>
            <person name="Gao J."/>
            <person name="Mao Z."/>
            <person name="Pires J.C."/>
            <person name="Luo M."/>
            <person name="Kudrna D."/>
            <person name="Wing R.A."/>
            <person name="Meyers B.C."/>
            <person name="Yi K."/>
            <person name="Kong H."/>
            <person name="Lavrijsen P."/>
            <person name="Sunseri F."/>
            <person name="Falavigna A."/>
            <person name="Ye Y."/>
            <person name="Leebens-Mack J.H."/>
            <person name="Chen G."/>
        </authorList>
    </citation>
    <scope>NUCLEOTIDE SEQUENCE [LARGE SCALE GENOMIC DNA]</scope>
    <source>
        <strain evidence="3">cv. DH0086</strain>
    </source>
</reference>
<accession>A0A1R3L7Q5</accession>
<feature type="compositionally biased region" description="Pro residues" evidence="1">
    <location>
        <begin position="46"/>
        <end position="55"/>
    </location>
</feature>
<name>A0A1R3L7Q5_ASPOF</name>
<protein>
    <submittedName>
        <fullName evidence="2">Uncharacterized protein</fullName>
    </submittedName>
</protein>
<dbReference type="Gramene" id="ONK55635">
    <property type="protein sequence ID" value="ONK55635"/>
    <property type="gene ID" value="A4U43_UnF750"/>
</dbReference>
<evidence type="ECO:0000313" key="2">
    <source>
        <dbReference type="EMBL" id="ONK55635.1"/>
    </source>
</evidence>
<keyword evidence="3" id="KW-1185">Reference proteome</keyword>
<dbReference type="Proteomes" id="UP000243459">
    <property type="component" value="Unassembled WGS sequence"/>
</dbReference>
<gene>
    <name evidence="2" type="ORF">A4U43_UnF750</name>
</gene>
<feature type="region of interest" description="Disordered" evidence="1">
    <location>
        <begin position="17"/>
        <end position="55"/>
    </location>
</feature>
<dbReference type="EMBL" id="KV863330">
    <property type="protein sequence ID" value="ONK55635.1"/>
    <property type="molecule type" value="Genomic_DNA"/>
</dbReference>
<evidence type="ECO:0000313" key="3">
    <source>
        <dbReference type="Proteomes" id="UP000243459"/>
    </source>
</evidence>
<organism evidence="2 3">
    <name type="scientific">Asparagus officinalis</name>
    <name type="common">Garden asparagus</name>
    <dbReference type="NCBI Taxonomy" id="4686"/>
    <lineage>
        <taxon>Eukaryota</taxon>
        <taxon>Viridiplantae</taxon>
        <taxon>Streptophyta</taxon>
        <taxon>Embryophyta</taxon>
        <taxon>Tracheophyta</taxon>
        <taxon>Spermatophyta</taxon>
        <taxon>Magnoliopsida</taxon>
        <taxon>Liliopsida</taxon>
        <taxon>Asparagales</taxon>
        <taxon>Asparagaceae</taxon>
        <taxon>Asparagoideae</taxon>
        <taxon>Asparagus</taxon>
    </lineage>
</organism>
<dbReference type="AlphaFoldDB" id="A0A1R3L7Q5"/>
<evidence type="ECO:0000256" key="1">
    <source>
        <dbReference type="SAM" id="MobiDB-lite"/>
    </source>
</evidence>